<keyword evidence="3" id="KW-0274">FAD</keyword>
<dbReference type="AlphaFoldDB" id="A0A6J3HH51"/>
<dbReference type="GO" id="GO:0050660">
    <property type="term" value="F:flavin adenine dinucleotide binding"/>
    <property type="evidence" value="ECO:0007669"/>
    <property type="project" value="InterPro"/>
</dbReference>
<dbReference type="Gene3D" id="3.30.70.2740">
    <property type="match status" value="1"/>
</dbReference>
<keyword evidence="10" id="KW-1185">Reference proteome</keyword>
<evidence type="ECO:0000256" key="7">
    <source>
        <dbReference type="ARBA" id="ARBA00045410"/>
    </source>
</evidence>
<dbReference type="InterPro" id="IPR051264">
    <property type="entry name" value="FAD-oxidored/transferase_4"/>
</dbReference>
<dbReference type="PANTHER" id="PTHR43716:SF1">
    <property type="entry name" value="D-2-HYDROXYGLUTARATE DEHYDROGENASE, MITOCHONDRIAL"/>
    <property type="match status" value="1"/>
</dbReference>
<organism evidence="10 11">
    <name type="scientific">Sapajus apella</name>
    <name type="common">Brown-capped capuchin</name>
    <name type="synonym">Cebus apella</name>
    <dbReference type="NCBI Taxonomy" id="9515"/>
    <lineage>
        <taxon>Eukaryota</taxon>
        <taxon>Metazoa</taxon>
        <taxon>Chordata</taxon>
        <taxon>Craniata</taxon>
        <taxon>Vertebrata</taxon>
        <taxon>Euteleostomi</taxon>
        <taxon>Mammalia</taxon>
        <taxon>Eutheria</taxon>
        <taxon>Euarchontoglires</taxon>
        <taxon>Primates</taxon>
        <taxon>Haplorrhini</taxon>
        <taxon>Platyrrhini</taxon>
        <taxon>Cebidae</taxon>
        <taxon>Cebinae</taxon>
        <taxon>Sapajus</taxon>
    </lineage>
</organism>
<keyword evidence="2" id="KW-0285">Flavoprotein</keyword>
<dbReference type="SUPFAM" id="SSF55103">
    <property type="entry name" value="FAD-linked oxidases, C-terminal domain"/>
    <property type="match status" value="1"/>
</dbReference>
<dbReference type="PANTHER" id="PTHR43716">
    <property type="entry name" value="D-2-HYDROXYGLUTARATE DEHYDROGENASE, MITOCHONDRIAL"/>
    <property type="match status" value="1"/>
</dbReference>
<evidence type="ECO:0000313" key="11">
    <source>
        <dbReference type="RefSeq" id="XP_032129420.1"/>
    </source>
</evidence>
<accession>A0A6J3HH51</accession>
<dbReference type="RefSeq" id="XP_032129420.1">
    <property type="nucleotide sequence ID" value="XM_032273529.1"/>
</dbReference>
<evidence type="ECO:0000256" key="8">
    <source>
        <dbReference type="ARBA" id="ARBA00049267"/>
    </source>
</evidence>
<protein>
    <recommendedName>
        <fullName evidence="6">D-2-hydroxyglutarate dehydrogenase, mitochondrial</fullName>
        <ecNumber evidence="5">1.1.99.39</ecNumber>
    </recommendedName>
</protein>
<evidence type="ECO:0000256" key="2">
    <source>
        <dbReference type="ARBA" id="ARBA00022630"/>
    </source>
</evidence>
<evidence type="ECO:0000256" key="5">
    <source>
        <dbReference type="ARBA" id="ARBA00039003"/>
    </source>
</evidence>
<evidence type="ECO:0000256" key="6">
    <source>
        <dbReference type="ARBA" id="ARBA00039639"/>
    </source>
</evidence>
<keyword evidence="4" id="KW-0560">Oxidoreductase</keyword>
<evidence type="ECO:0000256" key="1">
    <source>
        <dbReference type="ARBA" id="ARBA00001974"/>
    </source>
</evidence>
<proteinExistence type="predicted"/>
<comment type="catalytic activity">
    <reaction evidence="8">
        <text>(R)-malate + A = oxaloacetate + AH2</text>
        <dbReference type="Rhea" id="RHEA:67460"/>
        <dbReference type="ChEBI" id="CHEBI:13193"/>
        <dbReference type="ChEBI" id="CHEBI:15588"/>
        <dbReference type="ChEBI" id="CHEBI:16452"/>
        <dbReference type="ChEBI" id="CHEBI:17499"/>
    </reaction>
    <physiologicalReaction direction="left-to-right" evidence="8">
        <dbReference type="Rhea" id="RHEA:67461"/>
    </physiologicalReaction>
</comment>
<name>A0A6J3HH51_SAPAP</name>
<comment type="function">
    <text evidence="7">Catalyzes the oxidation of D-2-hydroxyglutarate (D-2-HG) to alpha-ketoglutarate. Also catalyzes the oxidation of other D-2-hydroxyacids, such as D-malate (D-MAL) and D-lactate (D-LAC). Exhibits high activities towards D-2-HG and D-MAL but a very weak activity towards D-LAC.</text>
</comment>
<evidence type="ECO:0000313" key="10">
    <source>
        <dbReference type="Proteomes" id="UP000504640"/>
    </source>
</evidence>
<evidence type="ECO:0000256" key="3">
    <source>
        <dbReference type="ARBA" id="ARBA00022827"/>
    </source>
</evidence>
<evidence type="ECO:0000259" key="9">
    <source>
        <dbReference type="Pfam" id="PF02913"/>
    </source>
</evidence>
<gene>
    <name evidence="11" type="primary">LOC116547655</name>
</gene>
<dbReference type="EC" id="1.1.99.39" evidence="5"/>
<sequence>MLWALRERITEALSHDGYVYKYDLSLPVERLYDIVTDLRARLGPHAKHVVGYGHLDALPAPAMVTRLTRLQSDRRCDSCGQCGSYTERSL</sequence>
<dbReference type="GO" id="GO:0005739">
    <property type="term" value="C:mitochondrion"/>
    <property type="evidence" value="ECO:0007669"/>
    <property type="project" value="TreeGrafter"/>
</dbReference>
<comment type="cofactor">
    <cofactor evidence="1">
        <name>FAD</name>
        <dbReference type="ChEBI" id="CHEBI:57692"/>
    </cofactor>
</comment>
<dbReference type="InterPro" id="IPR016164">
    <property type="entry name" value="FAD-linked_Oxase-like_C"/>
</dbReference>
<dbReference type="GO" id="GO:0051990">
    <property type="term" value="F:(R)-2-hydroxyglutarate dehydrogenase activity"/>
    <property type="evidence" value="ECO:0007669"/>
    <property type="project" value="UniProtKB-EC"/>
</dbReference>
<reference evidence="11" key="1">
    <citation type="submission" date="2025-08" db="UniProtKB">
        <authorList>
            <consortium name="RefSeq"/>
        </authorList>
    </citation>
    <scope>IDENTIFICATION</scope>
    <source>
        <tissue evidence="11">Blood</tissue>
    </source>
</reference>
<evidence type="ECO:0000256" key="4">
    <source>
        <dbReference type="ARBA" id="ARBA00023002"/>
    </source>
</evidence>
<dbReference type="GeneID" id="116547655"/>
<dbReference type="Pfam" id="PF02913">
    <property type="entry name" value="FAD-oxidase_C"/>
    <property type="match status" value="1"/>
</dbReference>
<dbReference type="Proteomes" id="UP000504640">
    <property type="component" value="Unplaced"/>
</dbReference>
<feature type="domain" description="FAD-binding oxidoreductase/transferase type 4 C-terminal" evidence="9">
    <location>
        <begin position="2"/>
        <end position="56"/>
    </location>
</feature>
<dbReference type="InterPro" id="IPR004113">
    <property type="entry name" value="FAD-bd_oxidored_4_C"/>
</dbReference>